<name>A0A6C0D8D4_9ZZZZ</name>
<evidence type="ECO:0000256" key="1">
    <source>
        <dbReference type="SAM" id="Phobius"/>
    </source>
</evidence>
<accession>A0A6C0D8D4</accession>
<keyword evidence="1" id="KW-1133">Transmembrane helix</keyword>
<sequence length="35" mass="3826">MKFIQKGGATYVNTILILIYLLFAALIISLIVATV</sequence>
<feature type="transmembrane region" description="Helical" evidence="1">
    <location>
        <begin position="12"/>
        <end position="33"/>
    </location>
</feature>
<protein>
    <submittedName>
        <fullName evidence="2">Uncharacterized protein</fullName>
    </submittedName>
</protein>
<evidence type="ECO:0000313" key="2">
    <source>
        <dbReference type="EMBL" id="QHT12580.1"/>
    </source>
</evidence>
<keyword evidence="1" id="KW-0812">Transmembrane</keyword>
<dbReference type="AlphaFoldDB" id="A0A6C0D8D4"/>
<keyword evidence="1" id="KW-0472">Membrane</keyword>
<reference evidence="2" key="1">
    <citation type="journal article" date="2020" name="Nature">
        <title>Giant virus diversity and host interactions through global metagenomics.</title>
        <authorList>
            <person name="Schulz F."/>
            <person name="Roux S."/>
            <person name="Paez-Espino D."/>
            <person name="Jungbluth S."/>
            <person name="Walsh D.A."/>
            <person name="Denef V.J."/>
            <person name="McMahon K.D."/>
            <person name="Konstantinidis K.T."/>
            <person name="Eloe-Fadrosh E.A."/>
            <person name="Kyrpides N.C."/>
            <person name="Woyke T."/>
        </authorList>
    </citation>
    <scope>NUCLEOTIDE SEQUENCE</scope>
    <source>
        <strain evidence="2">GVMAG-M-3300023174-130</strain>
    </source>
</reference>
<organism evidence="2">
    <name type="scientific">viral metagenome</name>
    <dbReference type="NCBI Taxonomy" id="1070528"/>
    <lineage>
        <taxon>unclassified sequences</taxon>
        <taxon>metagenomes</taxon>
        <taxon>organismal metagenomes</taxon>
    </lineage>
</organism>
<proteinExistence type="predicted"/>
<dbReference type="EMBL" id="MN739548">
    <property type="protein sequence ID" value="QHT12580.1"/>
    <property type="molecule type" value="Genomic_DNA"/>
</dbReference>